<dbReference type="InterPro" id="IPR045262">
    <property type="entry name" value="STP/PLT_plant"/>
</dbReference>
<evidence type="ECO:0008006" key="9">
    <source>
        <dbReference type="Google" id="ProtNLM"/>
    </source>
</evidence>
<dbReference type="Proteomes" id="UP000007752">
    <property type="component" value="Chromosome 1"/>
</dbReference>
<keyword evidence="6 7" id="KW-0472">Membrane</keyword>
<evidence type="ECO:0000256" key="1">
    <source>
        <dbReference type="ARBA" id="ARBA00004370"/>
    </source>
</evidence>
<dbReference type="EMBL" id="CM000138">
    <property type="protein sequence ID" value="EAZ12378.1"/>
    <property type="molecule type" value="Genomic_DNA"/>
</dbReference>
<reference evidence="8" key="2">
    <citation type="submission" date="2008-12" db="EMBL/GenBank/DDBJ databases">
        <title>Improved gene annotation of the rice (Oryza sativa) genomes.</title>
        <authorList>
            <person name="Wang J."/>
            <person name="Li R."/>
            <person name="Fan W."/>
            <person name="Huang Q."/>
            <person name="Zhang J."/>
            <person name="Zhou Y."/>
            <person name="Hu Y."/>
            <person name="Zi S."/>
            <person name="Li J."/>
            <person name="Ni P."/>
            <person name="Zheng H."/>
            <person name="Zhang Y."/>
            <person name="Zhao M."/>
            <person name="Hao Q."/>
            <person name="McDermott J."/>
            <person name="Samudrala R."/>
            <person name="Kristiansen K."/>
            <person name="Wong G.K.-S."/>
        </authorList>
    </citation>
    <scope>NUCLEOTIDE SEQUENCE</scope>
</reference>
<dbReference type="Gene3D" id="1.20.1250.20">
    <property type="entry name" value="MFS general substrate transporter like domains"/>
    <property type="match status" value="1"/>
</dbReference>
<dbReference type="GO" id="GO:0015144">
    <property type="term" value="F:carbohydrate transmembrane transporter activity"/>
    <property type="evidence" value="ECO:0007669"/>
    <property type="project" value="InterPro"/>
</dbReference>
<dbReference type="GO" id="GO:0016020">
    <property type="term" value="C:membrane"/>
    <property type="evidence" value="ECO:0007669"/>
    <property type="project" value="UniProtKB-SubCell"/>
</dbReference>
<gene>
    <name evidence="8" type="ORF">OsJ_02267</name>
</gene>
<evidence type="ECO:0000256" key="3">
    <source>
        <dbReference type="ARBA" id="ARBA00022448"/>
    </source>
</evidence>
<evidence type="ECO:0000256" key="6">
    <source>
        <dbReference type="ARBA" id="ARBA00023136"/>
    </source>
</evidence>
<evidence type="ECO:0000256" key="2">
    <source>
        <dbReference type="ARBA" id="ARBA00010992"/>
    </source>
</evidence>
<dbReference type="PANTHER" id="PTHR23500:SF10">
    <property type="entry name" value="SUGAR TRANSPORT PROTEIN MST8"/>
    <property type="match status" value="1"/>
</dbReference>
<accession>A2ZUI1</accession>
<reference evidence="8" key="1">
    <citation type="journal article" date="2005" name="PLoS Biol.">
        <title>The genomes of Oryza sativa: a history of duplications.</title>
        <authorList>
            <person name="Yu J."/>
            <person name="Wang J."/>
            <person name="Lin W."/>
            <person name="Li S."/>
            <person name="Li H."/>
            <person name="Zhou J."/>
            <person name="Ni P."/>
            <person name="Dong W."/>
            <person name="Hu S."/>
            <person name="Zeng C."/>
            <person name="Zhang J."/>
            <person name="Zhang Y."/>
            <person name="Li R."/>
            <person name="Xu Z."/>
            <person name="Li S."/>
            <person name="Li X."/>
            <person name="Zheng H."/>
            <person name="Cong L."/>
            <person name="Lin L."/>
            <person name="Yin J."/>
            <person name="Geng J."/>
            <person name="Li G."/>
            <person name="Shi J."/>
            <person name="Liu J."/>
            <person name="Lv H."/>
            <person name="Li J."/>
            <person name="Wang J."/>
            <person name="Deng Y."/>
            <person name="Ran L."/>
            <person name="Shi X."/>
            <person name="Wang X."/>
            <person name="Wu Q."/>
            <person name="Li C."/>
            <person name="Ren X."/>
            <person name="Wang J."/>
            <person name="Wang X."/>
            <person name="Li D."/>
            <person name="Liu D."/>
            <person name="Zhang X."/>
            <person name="Ji Z."/>
            <person name="Zhao W."/>
            <person name="Sun Y."/>
            <person name="Zhang Z."/>
            <person name="Bao J."/>
            <person name="Han Y."/>
            <person name="Dong L."/>
            <person name="Ji J."/>
            <person name="Chen P."/>
            <person name="Wu S."/>
            <person name="Liu J."/>
            <person name="Xiao Y."/>
            <person name="Bu D."/>
            <person name="Tan J."/>
            <person name="Yang L."/>
            <person name="Ye C."/>
            <person name="Zhang J."/>
            <person name="Xu J."/>
            <person name="Zhou Y."/>
            <person name="Yu Y."/>
            <person name="Zhang B."/>
            <person name="Zhuang S."/>
            <person name="Wei H."/>
            <person name="Liu B."/>
            <person name="Lei M."/>
            <person name="Yu H."/>
            <person name="Li Y."/>
            <person name="Xu H."/>
            <person name="Wei S."/>
            <person name="He X."/>
            <person name="Fang L."/>
            <person name="Zhang Z."/>
            <person name="Zhang Y."/>
            <person name="Huang X."/>
            <person name="Su Z."/>
            <person name="Tong W."/>
            <person name="Li J."/>
            <person name="Tong Z."/>
            <person name="Li S."/>
            <person name="Ye J."/>
            <person name="Wang L."/>
            <person name="Fang L."/>
            <person name="Lei T."/>
            <person name="Chen C."/>
            <person name="Chen H."/>
            <person name="Xu Z."/>
            <person name="Li H."/>
            <person name="Huang H."/>
            <person name="Zhang F."/>
            <person name="Xu H."/>
            <person name="Li N."/>
            <person name="Zhao C."/>
            <person name="Li S."/>
            <person name="Dong L."/>
            <person name="Huang Y."/>
            <person name="Li L."/>
            <person name="Xi Y."/>
            <person name="Qi Q."/>
            <person name="Li W."/>
            <person name="Zhang B."/>
            <person name="Hu W."/>
            <person name="Zhang Y."/>
            <person name="Tian X."/>
            <person name="Jiao Y."/>
            <person name="Liang X."/>
            <person name="Jin J."/>
            <person name="Gao L."/>
            <person name="Zheng W."/>
            <person name="Hao B."/>
            <person name="Liu S."/>
            <person name="Wang W."/>
            <person name="Yuan L."/>
            <person name="Cao M."/>
            <person name="McDermott J."/>
            <person name="Samudrala R."/>
            <person name="Wang J."/>
            <person name="Wong G.K."/>
            <person name="Yang H."/>
        </authorList>
    </citation>
    <scope>NUCLEOTIDE SEQUENCE [LARGE SCALE GENOMIC DNA]</scope>
</reference>
<comment type="subcellular location">
    <subcellularLocation>
        <location evidence="1">Membrane</location>
    </subcellularLocation>
</comment>
<comment type="similarity">
    <text evidence="2">Belongs to the major facilitator superfamily. Sugar transporter (TC 2.A.1.1) family.</text>
</comment>
<evidence type="ECO:0000256" key="5">
    <source>
        <dbReference type="ARBA" id="ARBA00022989"/>
    </source>
</evidence>
<name>A2ZUI1_ORYSJ</name>
<dbReference type="PANTHER" id="PTHR23500">
    <property type="entry name" value="SOLUTE CARRIER FAMILY 2, FACILITATED GLUCOSE TRANSPORTER"/>
    <property type="match status" value="1"/>
</dbReference>
<evidence type="ECO:0000256" key="7">
    <source>
        <dbReference type="SAM" id="Phobius"/>
    </source>
</evidence>
<evidence type="ECO:0000256" key="4">
    <source>
        <dbReference type="ARBA" id="ARBA00022692"/>
    </source>
</evidence>
<organism evidence="8">
    <name type="scientific">Oryza sativa subsp. japonica</name>
    <name type="common">Rice</name>
    <dbReference type="NCBI Taxonomy" id="39947"/>
    <lineage>
        <taxon>Eukaryota</taxon>
        <taxon>Viridiplantae</taxon>
        <taxon>Streptophyta</taxon>
        <taxon>Embryophyta</taxon>
        <taxon>Tracheophyta</taxon>
        <taxon>Spermatophyta</taxon>
        <taxon>Magnoliopsida</taxon>
        <taxon>Liliopsida</taxon>
        <taxon>Poales</taxon>
        <taxon>Poaceae</taxon>
        <taxon>BOP clade</taxon>
        <taxon>Oryzoideae</taxon>
        <taxon>Oryzeae</taxon>
        <taxon>Oryzinae</taxon>
        <taxon>Oryza</taxon>
        <taxon>Oryza sativa</taxon>
    </lineage>
</organism>
<evidence type="ECO:0000313" key="8">
    <source>
        <dbReference type="EMBL" id="EAZ12378.1"/>
    </source>
</evidence>
<feature type="transmembrane region" description="Helical" evidence="7">
    <location>
        <begin position="21"/>
        <end position="41"/>
    </location>
</feature>
<keyword evidence="3" id="KW-0813">Transport</keyword>
<dbReference type="AlphaFoldDB" id="A2ZUI1"/>
<dbReference type="Pfam" id="PF00083">
    <property type="entry name" value="Sugar_tr"/>
    <property type="match status" value="1"/>
</dbReference>
<keyword evidence="4 7" id="KW-0812">Transmembrane</keyword>
<protein>
    <recommendedName>
        <fullName evidence="9">Major facilitator superfamily (MFS) profile domain-containing protein</fullName>
    </recommendedName>
</protein>
<dbReference type="InterPro" id="IPR005828">
    <property type="entry name" value="MFS_sugar_transport-like"/>
</dbReference>
<sequence length="80" mass="9340">MAFTFIIAQIFLMMLCHLKFGLFYFFGAMELIMTGFVFFFLPETKGIPIEEMDRIWGKHWYWRRFVGAGAGGKVEITSTV</sequence>
<dbReference type="InterPro" id="IPR036259">
    <property type="entry name" value="MFS_trans_sf"/>
</dbReference>
<proteinExistence type="inferred from homology"/>
<keyword evidence="5 7" id="KW-1133">Transmembrane helix</keyword>